<evidence type="ECO:0000256" key="9">
    <source>
        <dbReference type="HAMAP-Rule" id="MF_00082"/>
    </source>
</evidence>
<evidence type="ECO:0000256" key="3">
    <source>
        <dbReference type="ARBA" id="ARBA00022605"/>
    </source>
</evidence>
<evidence type="ECO:0000256" key="2">
    <source>
        <dbReference type="ARBA" id="ARBA00022571"/>
    </source>
</evidence>
<gene>
    <name evidence="9 11" type="primary">argB</name>
    <name evidence="11" type="ORF">LGQ90_05370</name>
</gene>
<dbReference type="Gene3D" id="3.40.1160.10">
    <property type="entry name" value="Acetylglutamate kinase-like"/>
    <property type="match status" value="1"/>
</dbReference>
<comment type="caution">
    <text evidence="11">The sequence shown here is derived from an EMBL/GenBank/DDBJ whole genome shotgun (WGS) entry which is preliminary data.</text>
</comment>
<feature type="binding site" evidence="9">
    <location>
        <begin position="41"/>
        <end position="42"/>
    </location>
    <ligand>
        <name>substrate</name>
    </ligand>
</feature>
<evidence type="ECO:0000256" key="5">
    <source>
        <dbReference type="ARBA" id="ARBA00022741"/>
    </source>
</evidence>
<evidence type="ECO:0000259" key="10">
    <source>
        <dbReference type="Pfam" id="PF00696"/>
    </source>
</evidence>
<evidence type="ECO:0000256" key="4">
    <source>
        <dbReference type="ARBA" id="ARBA00022679"/>
    </source>
</evidence>
<dbReference type="InterPro" id="IPR004662">
    <property type="entry name" value="AcgluKinase_fam"/>
</dbReference>
<dbReference type="GO" id="GO:0042450">
    <property type="term" value="P:L-arginine biosynthetic process via ornithine"/>
    <property type="evidence" value="ECO:0007669"/>
    <property type="project" value="UniProtKB-UniRule"/>
</dbReference>
<dbReference type="GO" id="GO:0005737">
    <property type="term" value="C:cytoplasm"/>
    <property type="evidence" value="ECO:0007669"/>
    <property type="project" value="UniProtKB-SubCell"/>
</dbReference>
<comment type="catalytic activity">
    <reaction evidence="8 9">
        <text>N-acetyl-L-glutamate + ATP = N-acetyl-L-glutamyl 5-phosphate + ADP</text>
        <dbReference type="Rhea" id="RHEA:14629"/>
        <dbReference type="ChEBI" id="CHEBI:30616"/>
        <dbReference type="ChEBI" id="CHEBI:44337"/>
        <dbReference type="ChEBI" id="CHEBI:57936"/>
        <dbReference type="ChEBI" id="CHEBI:456216"/>
        <dbReference type="EC" id="2.7.2.8"/>
    </reaction>
</comment>
<feature type="site" description="Transition state stabilizer" evidence="9">
    <location>
        <position position="9"/>
    </location>
</feature>
<dbReference type="SUPFAM" id="SSF53633">
    <property type="entry name" value="Carbamate kinase-like"/>
    <property type="match status" value="1"/>
</dbReference>
<evidence type="ECO:0000256" key="1">
    <source>
        <dbReference type="ARBA" id="ARBA00004828"/>
    </source>
</evidence>
<evidence type="ECO:0000256" key="6">
    <source>
        <dbReference type="ARBA" id="ARBA00022777"/>
    </source>
</evidence>
<protein>
    <recommendedName>
        <fullName evidence="9">Acetylglutamate kinase</fullName>
        <ecNumber evidence="9">2.7.2.8</ecNumber>
    </recommendedName>
    <alternativeName>
        <fullName evidence="9">N-acetyl-L-glutamate 5-phosphotransferase</fullName>
    </alternativeName>
    <alternativeName>
        <fullName evidence="9">NAG kinase</fullName>
        <shortName evidence="9">NAGK</shortName>
    </alternativeName>
</protein>
<keyword evidence="7 9" id="KW-0067">ATP-binding</keyword>
<dbReference type="Pfam" id="PF00696">
    <property type="entry name" value="AA_kinase"/>
    <property type="match status" value="1"/>
</dbReference>
<keyword evidence="4 9" id="KW-0808">Transferase</keyword>
<comment type="subcellular location">
    <subcellularLocation>
        <location evidence="9">Cytoplasm</location>
    </subcellularLocation>
</comment>
<dbReference type="GO" id="GO:0005524">
    <property type="term" value="F:ATP binding"/>
    <property type="evidence" value="ECO:0007669"/>
    <property type="project" value="UniProtKB-UniRule"/>
</dbReference>
<comment type="similarity">
    <text evidence="9">Belongs to the acetylglutamate kinase family. ArgB subfamily.</text>
</comment>
<keyword evidence="12" id="KW-1185">Reference proteome</keyword>
<evidence type="ECO:0000313" key="11">
    <source>
        <dbReference type="EMBL" id="MCB7480691.1"/>
    </source>
</evidence>
<evidence type="ECO:0000313" key="12">
    <source>
        <dbReference type="Proteomes" id="UP001139414"/>
    </source>
</evidence>
<feature type="domain" description="Aspartate/glutamate/uridylate kinase" evidence="10">
    <location>
        <begin position="6"/>
        <end position="241"/>
    </location>
</feature>
<dbReference type="AlphaFoldDB" id="A0A9X1LHW5"/>
<keyword evidence="3 9" id="KW-0028">Amino-acid biosynthesis</keyword>
<keyword evidence="2 9" id="KW-0055">Arginine biosynthesis</keyword>
<dbReference type="PANTHER" id="PTHR23342:SF0">
    <property type="entry name" value="N-ACETYLGLUTAMATE SYNTHASE, MITOCHONDRIAL"/>
    <property type="match status" value="1"/>
</dbReference>
<feature type="binding site" evidence="9">
    <location>
        <position position="158"/>
    </location>
    <ligand>
        <name>substrate</name>
    </ligand>
</feature>
<organism evidence="11 12">
    <name type="scientific">Christiangramia sediminis</name>
    <dbReference type="NCBI Taxonomy" id="2881336"/>
    <lineage>
        <taxon>Bacteria</taxon>
        <taxon>Pseudomonadati</taxon>
        <taxon>Bacteroidota</taxon>
        <taxon>Flavobacteriia</taxon>
        <taxon>Flavobacteriales</taxon>
        <taxon>Flavobacteriaceae</taxon>
        <taxon>Christiangramia</taxon>
    </lineage>
</organism>
<dbReference type="RefSeq" id="WP_229338944.1">
    <property type="nucleotide sequence ID" value="NZ_JAJBZG010000002.1"/>
</dbReference>
<dbReference type="InterPro" id="IPR001048">
    <property type="entry name" value="Asp/Glu/Uridylate_kinase"/>
</dbReference>
<dbReference type="PANTHER" id="PTHR23342">
    <property type="entry name" value="N-ACETYLGLUTAMATE SYNTHASE"/>
    <property type="match status" value="1"/>
</dbReference>
<evidence type="ECO:0000256" key="7">
    <source>
        <dbReference type="ARBA" id="ARBA00022840"/>
    </source>
</evidence>
<sequence length="258" mass="28253">MKQTLKIIKIGGKLIENEAFLNSFLEDFVQMKGPKILVHGGGNKATEVAGKLGFETKMIDGRRITDKNSMEVITMVYGGLLNKSIVAKLQSKKQNAIGLCGADGNVLISKLREVKDIDYGFVGDIDHVNTEFIDSLLMQQIVPVFSAISCTEDGILLNTNGDSVASEIAIAMSKFYETQLYFCLEKKGVLTDISDETSLISELNSENYNNLVASKVITDGMLPKLHNCFEAIKRGVSKVILGDASLLKEDSIHTKILK</sequence>
<dbReference type="EMBL" id="JAJBZG010000002">
    <property type="protein sequence ID" value="MCB7480691.1"/>
    <property type="molecule type" value="Genomic_DNA"/>
</dbReference>
<name>A0A9X1LHW5_9FLAO</name>
<keyword evidence="9" id="KW-0963">Cytoplasm</keyword>
<feature type="binding site" evidence="9">
    <location>
        <position position="63"/>
    </location>
    <ligand>
        <name>substrate</name>
    </ligand>
</feature>
<feature type="site" description="Transition state stabilizer" evidence="9">
    <location>
        <position position="224"/>
    </location>
</feature>
<dbReference type="HAMAP" id="MF_00082">
    <property type="entry name" value="ArgB"/>
    <property type="match status" value="1"/>
</dbReference>
<dbReference type="InterPro" id="IPR037528">
    <property type="entry name" value="ArgB"/>
</dbReference>
<dbReference type="CDD" id="cd04238">
    <property type="entry name" value="AAK_NAGK-like"/>
    <property type="match status" value="1"/>
</dbReference>
<proteinExistence type="inferred from homology"/>
<dbReference type="NCBIfam" id="TIGR00761">
    <property type="entry name" value="argB"/>
    <property type="match status" value="1"/>
</dbReference>
<comment type="pathway">
    <text evidence="1 9">Amino-acid biosynthesis; L-arginine biosynthesis; N(2)-acetyl-L-ornithine from L-glutamate: step 2/4.</text>
</comment>
<keyword evidence="6 9" id="KW-0418">Kinase</keyword>
<reference evidence="11" key="1">
    <citation type="submission" date="2021-10" db="EMBL/GenBank/DDBJ databases">
        <title>Gramella sp. ASW11-100T, isolated from marine sediment.</title>
        <authorList>
            <person name="Xia C."/>
        </authorList>
    </citation>
    <scope>NUCLEOTIDE SEQUENCE</scope>
    <source>
        <strain evidence="11">ASW11-100</strain>
    </source>
</reference>
<evidence type="ECO:0000256" key="8">
    <source>
        <dbReference type="ARBA" id="ARBA00048141"/>
    </source>
</evidence>
<dbReference type="Proteomes" id="UP001139414">
    <property type="component" value="Unassembled WGS sequence"/>
</dbReference>
<keyword evidence="5 9" id="KW-0547">Nucleotide-binding</keyword>
<comment type="function">
    <text evidence="9">Catalyzes the ATP-dependent phosphorylation of N-acetyl-L-glutamate.</text>
</comment>
<accession>A0A9X1LHW5</accession>
<dbReference type="GO" id="GO:0003991">
    <property type="term" value="F:acetylglutamate kinase activity"/>
    <property type="evidence" value="ECO:0007669"/>
    <property type="project" value="UniProtKB-UniRule"/>
</dbReference>
<dbReference type="EC" id="2.7.2.8" evidence="9"/>
<dbReference type="PIRSF" id="PIRSF000728">
    <property type="entry name" value="NAGK"/>
    <property type="match status" value="1"/>
</dbReference>
<dbReference type="InterPro" id="IPR036393">
    <property type="entry name" value="AceGlu_kinase-like_sf"/>
</dbReference>